<feature type="compositionally biased region" description="Low complexity" evidence="1">
    <location>
        <begin position="216"/>
        <end position="226"/>
    </location>
</feature>
<name>A0A6A6VCE8_9PLEO</name>
<evidence type="ECO:0000313" key="3">
    <source>
        <dbReference type="Proteomes" id="UP000799440"/>
    </source>
</evidence>
<feature type="compositionally biased region" description="Acidic residues" evidence="1">
    <location>
        <begin position="421"/>
        <end position="434"/>
    </location>
</feature>
<evidence type="ECO:0000256" key="1">
    <source>
        <dbReference type="SAM" id="MobiDB-lite"/>
    </source>
</evidence>
<organism evidence="2 3">
    <name type="scientific">Sporormia fimetaria CBS 119925</name>
    <dbReference type="NCBI Taxonomy" id="1340428"/>
    <lineage>
        <taxon>Eukaryota</taxon>
        <taxon>Fungi</taxon>
        <taxon>Dikarya</taxon>
        <taxon>Ascomycota</taxon>
        <taxon>Pezizomycotina</taxon>
        <taxon>Dothideomycetes</taxon>
        <taxon>Pleosporomycetidae</taxon>
        <taxon>Pleosporales</taxon>
        <taxon>Sporormiaceae</taxon>
        <taxon>Sporormia</taxon>
    </lineage>
</organism>
<feature type="region of interest" description="Disordered" evidence="1">
    <location>
        <begin position="497"/>
        <end position="552"/>
    </location>
</feature>
<reference evidence="2" key="1">
    <citation type="journal article" date="2020" name="Stud. Mycol.">
        <title>101 Dothideomycetes genomes: a test case for predicting lifestyles and emergence of pathogens.</title>
        <authorList>
            <person name="Haridas S."/>
            <person name="Albert R."/>
            <person name="Binder M."/>
            <person name="Bloem J."/>
            <person name="Labutti K."/>
            <person name="Salamov A."/>
            <person name="Andreopoulos B."/>
            <person name="Baker S."/>
            <person name="Barry K."/>
            <person name="Bills G."/>
            <person name="Bluhm B."/>
            <person name="Cannon C."/>
            <person name="Castanera R."/>
            <person name="Culley D."/>
            <person name="Daum C."/>
            <person name="Ezra D."/>
            <person name="Gonzalez J."/>
            <person name="Henrissat B."/>
            <person name="Kuo A."/>
            <person name="Liang C."/>
            <person name="Lipzen A."/>
            <person name="Lutzoni F."/>
            <person name="Magnuson J."/>
            <person name="Mondo S."/>
            <person name="Nolan M."/>
            <person name="Ohm R."/>
            <person name="Pangilinan J."/>
            <person name="Park H.-J."/>
            <person name="Ramirez L."/>
            <person name="Alfaro M."/>
            <person name="Sun H."/>
            <person name="Tritt A."/>
            <person name="Yoshinaga Y."/>
            <person name="Zwiers L.-H."/>
            <person name="Turgeon B."/>
            <person name="Goodwin S."/>
            <person name="Spatafora J."/>
            <person name="Crous P."/>
            <person name="Grigoriev I."/>
        </authorList>
    </citation>
    <scope>NUCLEOTIDE SEQUENCE</scope>
    <source>
        <strain evidence="2">CBS 119925</strain>
    </source>
</reference>
<feature type="region of interest" description="Disordered" evidence="1">
    <location>
        <begin position="395"/>
        <end position="434"/>
    </location>
</feature>
<feature type="region of interest" description="Disordered" evidence="1">
    <location>
        <begin position="199"/>
        <end position="228"/>
    </location>
</feature>
<feature type="region of interest" description="Disordered" evidence="1">
    <location>
        <begin position="343"/>
        <end position="366"/>
    </location>
</feature>
<accession>A0A6A6VCE8</accession>
<dbReference type="Proteomes" id="UP000799440">
    <property type="component" value="Unassembled WGS sequence"/>
</dbReference>
<dbReference type="EMBL" id="MU006570">
    <property type="protein sequence ID" value="KAF2748225.1"/>
    <property type="molecule type" value="Genomic_DNA"/>
</dbReference>
<evidence type="ECO:0000313" key="2">
    <source>
        <dbReference type="EMBL" id="KAF2748225.1"/>
    </source>
</evidence>
<gene>
    <name evidence="2" type="ORF">M011DRAFT_35642</name>
</gene>
<protein>
    <submittedName>
        <fullName evidence="2">Uncharacterized protein</fullName>
    </submittedName>
</protein>
<dbReference type="AlphaFoldDB" id="A0A6A6VCE8"/>
<feature type="compositionally biased region" description="Gly residues" evidence="1">
    <location>
        <begin position="508"/>
        <end position="532"/>
    </location>
</feature>
<proteinExistence type="predicted"/>
<sequence>MDGSRLQGKIQGASRNPEYNIASDQPRFGRLRDGRRVAPLSQLNTHAGRRLAAELPPRPNVYNEQSSSFESKFGASEGSRSGDAGRRQALLDGRKATPGPIQRDDSFHSSGVPIDHRLPDRALLPSQSGRTGVSQLFSMSAGSARRTTTPGRSRYESGVPSSSKECPGCCQSDSPGPDKLSPNVSHVCTTCHRFVSGPQITGLQHDPPRVEPKPSKQPQPQSAKSPPTYPIGPVCPTCISVPSYLYLEFASLLPTCSLCSHMPPILLAHLITSAGELLDLKLPNTPPIKHASKELRDWCLYTTYKAKSSSAVAHRRHLSAPASATRSEKLIAATTSLRRTGAIRRAGTQRTSSSAPGPGQTHPGLIPADLVDFWGTRYTRKFSFTALKGWCSAVGDGGGVEEGRGEESEEKKKEGMRDEHEGEEEGQEQGEGDNENWKKQFEEGEMKHQLGDATFSLPFQSGAEGDDAGSVRTVGSDESLVTEFEYPVAVTRLVAERRKRSNVRRVGKGGYDGGQGREAGRSGGVKPAGGRGRSVASELLKREKAASLARTK</sequence>
<keyword evidence="3" id="KW-1185">Reference proteome</keyword>
<feature type="compositionally biased region" description="Polar residues" evidence="1">
    <location>
        <begin position="125"/>
        <end position="151"/>
    </location>
</feature>
<feature type="region of interest" description="Disordered" evidence="1">
    <location>
        <begin position="1"/>
        <end position="182"/>
    </location>
</feature>
<dbReference type="OrthoDB" id="3800944at2759"/>
<feature type="compositionally biased region" description="Basic residues" evidence="1">
    <location>
        <begin position="497"/>
        <end position="507"/>
    </location>
</feature>
<feature type="compositionally biased region" description="Basic and acidic residues" evidence="1">
    <location>
        <begin position="401"/>
        <end position="420"/>
    </location>
</feature>